<dbReference type="EMBL" id="CAJOBH010004630">
    <property type="protein sequence ID" value="CAF3997042.1"/>
    <property type="molecule type" value="Genomic_DNA"/>
</dbReference>
<sequence length="528" mass="58082">MTIENTKSSVEPRNHPRLVPSKRFTLALLVFFAFIVQYSQRVNLPIAIVCMIEDPASGHNHSSTHSIIALKNETLNIFLNSSTTRKSGCTSTSEKKGGFFDEKRFHWTELRQQFLLGAYWAGYIFTQVPGGWLATSIGAKWVYAGSLGTSSLATLAMIIMHKMASTHVTIAFMLRFITGLAHGVLFPATVALWSLWAVPHERSTLASIGFCGTHLGTSITMLFGGLSCRYLSAGWMYVFITSSILGFIWLALWIRLTADSPNSHKSISDHERDYIGSFTGHSGTKRAMSLASIPWKNIINSKPLNALMITHIANLFGLFFFLTSLGKLLTQLLHIKAENTGYILSFGFFLTLLSSLLSGIATDRFVRSKKVTLTNARKISNGLTSFIPVICMMLLYVCDERRYGLGIFTILIFLASSGLGYGSGYVVNFADIVPAYSGVIFGIANTLASIAGLIGNLVAGAVIKKPVLEQWRKLYVMFGIVYLIGGVVYIVYGSAVPRKWAKFQAVNNDAKLEEDTKVEEVPPTTAKI</sequence>
<dbReference type="GO" id="GO:0016020">
    <property type="term" value="C:membrane"/>
    <property type="evidence" value="ECO:0007669"/>
    <property type="project" value="UniProtKB-SubCell"/>
</dbReference>
<feature type="transmembrane region" description="Helical" evidence="5">
    <location>
        <begin position="235"/>
        <end position="254"/>
    </location>
</feature>
<feature type="transmembrane region" description="Helical" evidence="5">
    <location>
        <begin position="405"/>
        <end position="427"/>
    </location>
</feature>
<reference evidence="7" key="1">
    <citation type="submission" date="2021-02" db="EMBL/GenBank/DDBJ databases">
        <authorList>
            <person name="Nowell W R."/>
        </authorList>
    </citation>
    <scope>NUCLEOTIDE SEQUENCE</scope>
</reference>
<dbReference type="Proteomes" id="UP000681967">
    <property type="component" value="Unassembled WGS sequence"/>
</dbReference>
<evidence type="ECO:0000256" key="1">
    <source>
        <dbReference type="ARBA" id="ARBA00004141"/>
    </source>
</evidence>
<evidence type="ECO:0000259" key="6">
    <source>
        <dbReference type="PROSITE" id="PS50850"/>
    </source>
</evidence>
<accession>A0A814F4N1</accession>
<dbReference type="PROSITE" id="PS50850">
    <property type="entry name" value="MFS"/>
    <property type="match status" value="1"/>
</dbReference>
<dbReference type="Pfam" id="PF07690">
    <property type="entry name" value="MFS_1"/>
    <property type="match status" value="1"/>
</dbReference>
<dbReference type="PANTHER" id="PTHR11662">
    <property type="entry name" value="SOLUTE CARRIER FAMILY 17"/>
    <property type="match status" value="1"/>
</dbReference>
<comment type="subcellular location">
    <subcellularLocation>
        <location evidence="1">Membrane</location>
        <topology evidence="1">Multi-pass membrane protein</topology>
    </subcellularLocation>
</comment>
<proteinExistence type="predicted"/>
<dbReference type="FunFam" id="1.20.1250.20:FF:000532">
    <property type="entry name" value="SLC (SoLute Carrier) homolog"/>
    <property type="match status" value="1"/>
</dbReference>
<organism evidence="7 10">
    <name type="scientific">Rotaria magnacalcarata</name>
    <dbReference type="NCBI Taxonomy" id="392030"/>
    <lineage>
        <taxon>Eukaryota</taxon>
        <taxon>Metazoa</taxon>
        <taxon>Spiralia</taxon>
        <taxon>Gnathifera</taxon>
        <taxon>Rotifera</taxon>
        <taxon>Eurotatoria</taxon>
        <taxon>Bdelloidea</taxon>
        <taxon>Philodinida</taxon>
        <taxon>Philodinidae</taxon>
        <taxon>Rotaria</taxon>
    </lineage>
</organism>
<dbReference type="Proteomes" id="UP000663855">
    <property type="component" value="Unassembled WGS sequence"/>
</dbReference>
<feature type="transmembrane region" description="Helical" evidence="5">
    <location>
        <begin position="306"/>
        <end position="329"/>
    </location>
</feature>
<evidence type="ECO:0000256" key="3">
    <source>
        <dbReference type="ARBA" id="ARBA00022989"/>
    </source>
</evidence>
<feature type="transmembrane region" description="Helical" evidence="5">
    <location>
        <begin position="172"/>
        <end position="198"/>
    </location>
</feature>
<keyword evidence="4 5" id="KW-0472">Membrane</keyword>
<feature type="domain" description="Major facilitator superfamily (MFS) profile" evidence="6">
    <location>
        <begin position="25"/>
        <end position="497"/>
    </location>
</feature>
<feature type="transmembrane region" description="Helical" evidence="5">
    <location>
        <begin position="114"/>
        <end position="135"/>
    </location>
</feature>
<dbReference type="InterPro" id="IPR020846">
    <property type="entry name" value="MFS_dom"/>
</dbReference>
<gene>
    <name evidence="9" type="ORF">BYL167_LOCUS13474</name>
    <name evidence="7" type="ORF">CJN711_LOCUS1223</name>
    <name evidence="8" type="ORF">KQP761_LOCUS25206</name>
</gene>
<feature type="transmembrane region" description="Helical" evidence="5">
    <location>
        <begin position="341"/>
        <end position="361"/>
    </location>
</feature>
<dbReference type="EMBL" id="CAJNOW010013860">
    <property type="protein sequence ID" value="CAF1625102.1"/>
    <property type="molecule type" value="Genomic_DNA"/>
</dbReference>
<evidence type="ECO:0000313" key="9">
    <source>
        <dbReference type="EMBL" id="CAF3997042.1"/>
    </source>
</evidence>
<dbReference type="InterPro" id="IPR050382">
    <property type="entry name" value="MFS_Na/Anion_cotransporter"/>
</dbReference>
<dbReference type="GO" id="GO:0006820">
    <property type="term" value="P:monoatomic anion transport"/>
    <property type="evidence" value="ECO:0007669"/>
    <property type="project" value="TreeGrafter"/>
</dbReference>
<dbReference type="EMBL" id="CAJNOV010000087">
    <property type="protein sequence ID" value="CAF0978158.1"/>
    <property type="molecule type" value="Genomic_DNA"/>
</dbReference>
<dbReference type="PANTHER" id="PTHR11662:SF399">
    <property type="entry name" value="FI19708P1-RELATED"/>
    <property type="match status" value="1"/>
</dbReference>
<feature type="transmembrane region" description="Helical" evidence="5">
    <location>
        <begin position="381"/>
        <end position="398"/>
    </location>
</feature>
<comment type="caution">
    <text evidence="7">The sequence shown here is derived from an EMBL/GenBank/DDBJ whole genome shotgun (WGS) entry which is preliminary data.</text>
</comment>
<keyword evidence="2 5" id="KW-0812">Transmembrane</keyword>
<dbReference type="AlphaFoldDB" id="A0A814F4N1"/>
<dbReference type="GO" id="GO:0022857">
    <property type="term" value="F:transmembrane transporter activity"/>
    <property type="evidence" value="ECO:0007669"/>
    <property type="project" value="InterPro"/>
</dbReference>
<feature type="transmembrane region" description="Helical" evidence="5">
    <location>
        <begin position="141"/>
        <end position="160"/>
    </location>
</feature>
<dbReference type="OrthoDB" id="5817502at2759"/>
<keyword evidence="3 5" id="KW-1133">Transmembrane helix</keyword>
<evidence type="ECO:0000313" key="8">
    <source>
        <dbReference type="EMBL" id="CAF1625102.1"/>
    </source>
</evidence>
<dbReference type="Gene3D" id="1.20.1250.20">
    <property type="entry name" value="MFS general substrate transporter like domains"/>
    <property type="match status" value="2"/>
</dbReference>
<dbReference type="Proteomes" id="UP000663834">
    <property type="component" value="Unassembled WGS sequence"/>
</dbReference>
<evidence type="ECO:0000256" key="4">
    <source>
        <dbReference type="ARBA" id="ARBA00023136"/>
    </source>
</evidence>
<dbReference type="InterPro" id="IPR011701">
    <property type="entry name" value="MFS"/>
</dbReference>
<evidence type="ECO:0000313" key="7">
    <source>
        <dbReference type="EMBL" id="CAF0978158.1"/>
    </source>
</evidence>
<feature type="transmembrane region" description="Helical" evidence="5">
    <location>
        <begin position="474"/>
        <end position="492"/>
    </location>
</feature>
<evidence type="ECO:0000256" key="5">
    <source>
        <dbReference type="SAM" id="Phobius"/>
    </source>
</evidence>
<dbReference type="InterPro" id="IPR036259">
    <property type="entry name" value="MFS_trans_sf"/>
</dbReference>
<protein>
    <recommendedName>
        <fullName evidence="6">Major facilitator superfamily (MFS) profile domain-containing protein</fullName>
    </recommendedName>
</protein>
<name>A0A814F4N1_9BILA</name>
<evidence type="ECO:0000313" key="10">
    <source>
        <dbReference type="Proteomes" id="UP000663855"/>
    </source>
</evidence>
<feature type="transmembrane region" description="Helical" evidence="5">
    <location>
        <begin position="204"/>
        <end position="223"/>
    </location>
</feature>
<evidence type="ECO:0000256" key="2">
    <source>
        <dbReference type="ARBA" id="ARBA00022692"/>
    </source>
</evidence>
<feature type="transmembrane region" description="Helical" evidence="5">
    <location>
        <begin position="439"/>
        <end position="462"/>
    </location>
</feature>
<dbReference type="SUPFAM" id="SSF103473">
    <property type="entry name" value="MFS general substrate transporter"/>
    <property type="match status" value="1"/>
</dbReference>